<dbReference type="PIRSF" id="PIRSF005610">
    <property type="entry name" value="SirB"/>
    <property type="match status" value="1"/>
</dbReference>
<keyword evidence="1" id="KW-0812">Transmembrane</keyword>
<reference evidence="2 3" key="1">
    <citation type="journal article" date="2019" name="Int. J. Syst. Evol. Microbiol.">
        <title>The Global Catalogue of Microorganisms (GCM) 10K type strain sequencing project: providing services to taxonomists for standard genome sequencing and annotation.</title>
        <authorList>
            <consortium name="The Broad Institute Genomics Platform"/>
            <consortium name="The Broad Institute Genome Sequencing Center for Infectious Disease"/>
            <person name="Wu L."/>
            <person name="Ma J."/>
        </authorList>
    </citation>
    <scope>NUCLEOTIDE SEQUENCE [LARGE SCALE GENOMIC DNA]</scope>
    <source>
        <strain evidence="2 3">JCM 15896</strain>
    </source>
</reference>
<dbReference type="RefSeq" id="WP_343860870.1">
    <property type="nucleotide sequence ID" value="NZ_BAAAFD010000008.1"/>
</dbReference>
<feature type="transmembrane region" description="Helical" evidence="1">
    <location>
        <begin position="70"/>
        <end position="89"/>
    </location>
</feature>
<gene>
    <name evidence="2" type="ORF">GCM10009114_27240</name>
</gene>
<dbReference type="InterPro" id="IPR007360">
    <property type="entry name" value="SirB"/>
</dbReference>
<keyword evidence="1" id="KW-0472">Membrane</keyword>
<dbReference type="PANTHER" id="PTHR39594">
    <property type="entry name" value="PROTEIN YCHQ"/>
    <property type="match status" value="1"/>
</dbReference>
<sequence length="125" mass="14414">MYIFTKHLHMTAVVLTILFFIVRFFWLMRGSDMLMKKWVKISPHIIDTILLASAVALCFLVPWNPLQHPWLWQKILLVVIYILMGFYVLKRANSTAARWTGFAVGMVCLALAGKMAVTKQALFLL</sequence>
<dbReference type="Pfam" id="PF04247">
    <property type="entry name" value="SirB"/>
    <property type="match status" value="1"/>
</dbReference>
<feature type="transmembrane region" description="Helical" evidence="1">
    <location>
        <begin position="45"/>
        <end position="64"/>
    </location>
</feature>
<keyword evidence="3" id="KW-1185">Reference proteome</keyword>
<dbReference type="PANTHER" id="PTHR39594:SF1">
    <property type="entry name" value="PROTEIN YCHQ"/>
    <property type="match status" value="1"/>
</dbReference>
<accession>A0ABN1LNZ2</accession>
<protein>
    <submittedName>
        <fullName evidence="2">SirB2 family protein</fullName>
    </submittedName>
</protein>
<feature type="transmembrane region" description="Helical" evidence="1">
    <location>
        <begin position="6"/>
        <end position="25"/>
    </location>
</feature>
<dbReference type="Proteomes" id="UP001500359">
    <property type="component" value="Unassembled WGS sequence"/>
</dbReference>
<organism evidence="2 3">
    <name type="scientific">Aliiglaciecola litoralis</name>
    <dbReference type="NCBI Taxonomy" id="582857"/>
    <lineage>
        <taxon>Bacteria</taxon>
        <taxon>Pseudomonadati</taxon>
        <taxon>Pseudomonadota</taxon>
        <taxon>Gammaproteobacteria</taxon>
        <taxon>Alteromonadales</taxon>
        <taxon>Alteromonadaceae</taxon>
        <taxon>Aliiglaciecola</taxon>
    </lineage>
</organism>
<evidence type="ECO:0000313" key="2">
    <source>
        <dbReference type="EMBL" id="GAA0858266.1"/>
    </source>
</evidence>
<feature type="transmembrane region" description="Helical" evidence="1">
    <location>
        <begin position="96"/>
        <end position="117"/>
    </location>
</feature>
<keyword evidence="1" id="KW-1133">Transmembrane helix</keyword>
<evidence type="ECO:0000313" key="3">
    <source>
        <dbReference type="Proteomes" id="UP001500359"/>
    </source>
</evidence>
<comment type="caution">
    <text evidence="2">The sequence shown here is derived from an EMBL/GenBank/DDBJ whole genome shotgun (WGS) entry which is preliminary data.</text>
</comment>
<dbReference type="EMBL" id="BAAAFD010000008">
    <property type="protein sequence ID" value="GAA0858266.1"/>
    <property type="molecule type" value="Genomic_DNA"/>
</dbReference>
<proteinExistence type="predicted"/>
<name>A0ABN1LNZ2_9ALTE</name>
<evidence type="ECO:0000256" key="1">
    <source>
        <dbReference type="SAM" id="Phobius"/>
    </source>
</evidence>